<gene>
    <name evidence="2" type="ORF">EVAR_8005_1</name>
</gene>
<sequence length="158" mass="17831">MAEQITMRLSVEDRGTYWATLKSNRTEAKVQPESRSGAKAESGLNRDDPLYLFVCAFVRGIFRMGESELKARQRAKSRTGPRSESKTKSEPKSRMGLGSKTNVGIGSESSVTRVGVENETGIKIDIDRYRRRKIHFTSMLVQLRPLTIRPSHLQESTK</sequence>
<evidence type="ECO:0000313" key="2">
    <source>
        <dbReference type="EMBL" id="GBP13782.1"/>
    </source>
</evidence>
<reference evidence="2 3" key="1">
    <citation type="journal article" date="2019" name="Commun. Biol.">
        <title>The bagworm genome reveals a unique fibroin gene that provides high tensile strength.</title>
        <authorList>
            <person name="Kono N."/>
            <person name="Nakamura H."/>
            <person name="Ohtoshi R."/>
            <person name="Tomita M."/>
            <person name="Numata K."/>
            <person name="Arakawa K."/>
        </authorList>
    </citation>
    <scope>NUCLEOTIDE SEQUENCE [LARGE SCALE GENOMIC DNA]</scope>
</reference>
<accession>A0A4C1TH20</accession>
<feature type="compositionally biased region" description="Polar residues" evidence="1">
    <location>
        <begin position="99"/>
        <end position="108"/>
    </location>
</feature>
<proteinExistence type="predicted"/>
<evidence type="ECO:0000256" key="1">
    <source>
        <dbReference type="SAM" id="MobiDB-lite"/>
    </source>
</evidence>
<organism evidence="2 3">
    <name type="scientific">Eumeta variegata</name>
    <name type="common">Bagworm moth</name>
    <name type="synonym">Eumeta japonica</name>
    <dbReference type="NCBI Taxonomy" id="151549"/>
    <lineage>
        <taxon>Eukaryota</taxon>
        <taxon>Metazoa</taxon>
        <taxon>Ecdysozoa</taxon>
        <taxon>Arthropoda</taxon>
        <taxon>Hexapoda</taxon>
        <taxon>Insecta</taxon>
        <taxon>Pterygota</taxon>
        <taxon>Neoptera</taxon>
        <taxon>Endopterygota</taxon>
        <taxon>Lepidoptera</taxon>
        <taxon>Glossata</taxon>
        <taxon>Ditrysia</taxon>
        <taxon>Tineoidea</taxon>
        <taxon>Psychidae</taxon>
        <taxon>Oiketicinae</taxon>
        <taxon>Eumeta</taxon>
    </lineage>
</organism>
<dbReference type="AlphaFoldDB" id="A0A4C1TH20"/>
<feature type="region of interest" description="Disordered" evidence="1">
    <location>
        <begin position="69"/>
        <end position="108"/>
    </location>
</feature>
<comment type="caution">
    <text evidence="2">The sequence shown here is derived from an EMBL/GenBank/DDBJ whole genome shotgun (WGS) entry which is preliminary data.</text>
</comment>
<evidence type="ECO:0000313" key="3">
    <source>
        <dbReference type="Proteomes" id="UP000299102"/>
    </source>
</evidence>
<feature type="compositionally biased region" description="Basic and acidic residues" evidence="1">
    <location>
        <begin position="81"/>
        <end position="93"/>
    </location>
</feature>
<keyword evidence="3" id="KW-1185">Reference proteome</keyword>
<dbReference type="EMBL" id="BGZK01000059">
    <property type="protein sequence ID" value="GBP13782.1"/>
    <property type="molecule type" value="Genomic_DNA"/>
</dbReference>
<protein>
    <submittedName>
        <fullName evidence="2">Uncharacterized protein</fullName>
    </submittedName>
</protein>
<name>A0A4C1TH20_EUMVA</name>
<dbReference type="Proteomes" id="UP000299102">
    <property type="component" value="Unassembled WGS sequence"/>
</dbReference>